<keyword evidence="3" id="KW-0716">Sensory transduction</keyword>
<evidence type="ECO:0000256" key="10">
    <source>
        <dbReference type="SAM" id="Phobius"/>
    </source>
</evidence>
<name>W5MN32_LEPOC</name>
<dbReference type="Proteomes" id="UP000018468">
    <property type="component" value="Linkage group LG3"/>
</dbReference>
<dbReference type="InParanoid" id="W5MN32"/>
<evidence type="ECO:0000313" key="13">
    <source>
        <dbReference type="Proteomes" id="UP000018468"/>
    </source>
</evidence>
<evidence type="ECO:0000256" key="2">
    <source>
        <dbReference type="ARBA" id="ARBA00022475"/>
    </source>
</evidence>
<dbReference type="Ensembl" id="ENSLOCT00000009802.1">
    <property type="protein sequence ID" value="ENSLOCP00000009791.1"/>
    <property type="gene ID" value="ENSLOCG00000008064.1"/>
</dbReference>
<comment type="subcellular location">
    <subcellularLocation>
        <location evidence="1">Cell membrane</location>
        <topology evidence="1">Multi-pass membrane protein</topology>
    </subcellularLocation>
</comment>
<reference evidence="13" key="1">
    <citation type="submission" date="2011-12" db="EMBL/GenBank/DDBJ databases">
        <title>The Draft Genome of Lepisosteus oculatus.</title>
        <authorList>
            <consortium name="The Broad Institute Genome Assembly &amp; Analysis Group"/>
            <consortium name="Computational R&amp;D Group"/>
            <consortium name="and Sequencing Platform"/>
            <person name="Di Palma F."/>
            <person name="Alfoldi J."/>
            <person name="Johnson J."/>
            <person name="Berlin A."/>
            <person name="Gnerre S."/>
            <person name="Jaffe D."/>
            <person name="MacCallum I."/>
            <person name="Young S."/>
            <person name="Walker B.J."/>
            <person name="Lander E.S."/>
            <person name="Lindblad-Toh K."/>
        </authorList>
    </citation>
    <scope>NUCLEOTIDE SEQUENCE [LARGE SCALE GENOMIC DNA]</scope>
</reference>
<feature type="transmembrane region" description="Helical" evidence="10">
    <location>
        <begin position="198"/>
        <end position="219"/>
    </location>
</feature>
<feature type="transmembrane region" description="Helical" evidence="10">
    <location>
        <begin position="240"/>
        <end position="260"/>
    </location>
</feature>
<keyword evidence="5" id="KW-0552">Olfaction</keyword>
<feature type="transmembrane region" description="Helical" evidence="10">
    <location>
        <begin position="22"/>
        <end position="44"/>
    </location>
</feature>
<feature type="transmembrane region" description="Helical" evidence="10">
    <location>
        <begin position="509"/>
        <end position="531"/>
    </location>
</feature>
<keyword evidence="13" id="KW-1185">Reference proteome</keyword>
<evidence type="ECO:0000313" key="12">
    <source>
        <dbReference type="Ensembl" id="ENSLOCP00000009791.1"/>
    </source>
</evidence>
<dbReference type="PROSITE" id="PS00237">
    <property type="entry name" value="G_PROTEIN_RECEP_F1_1"/>
    <property type="match status" value="1"/>
</dbReference>
<dbReference type="HOGENOM" id="CLU_012526_7_2_1"/>
<dbReference type="PRINTS" id="PR00245">
    <property type="entry name" value="OLFACTORYR"/>
</dbReference>
<evidence type="ECO:0000256" key="7">
    <source>
        <dbReference type="ARBA" id="ARBA00023136"/>
    </source>
</evidence>
<keyword evidence="9" id="KW-0675">Receptor</keyword>
<dbReference type="SMART" id="SM01381">
    <property type="entry name" value="7TM_GPCR_Srsx"/>
    <property type="match status" value="1"/>
</dbReference>
<keyword evidence="8 9" id="KW-0807">Transducer</keyword>
<accession>W5MN32</accession>
<keyword evidence="9" id="KW-0297">G-protein coupled receptor</keyword>
<feature type="transmembrane region" description="Helical" evidence="10">
    <location>
        <begin position="337"/>
        <end position="362"/>
    </location>
</feature>
<reference evidence="12" key="3">
    <citation type="submission" date="2025-09" db="UniProtKB">
        <authorList>
            <consortium name="Ensembl"/>
        </authorList>
    </citation>
    <scope>IDENTIFICATION</scope>
</reference>
<reference evidence="12" key="2">
    <citation type="submission" date="2025-08" db="UniProtKB">
        <authorList>
            <consortium name="Ensembl"/>
        </authorList>
    </citation>
    <scope>IDENTIFICATION</scope>
</reference>
<feature type="transmembrane region" description="Helical" evidence="10">
    <location>
        <begin position="56"/>
        <end position="78"/>
    </location>
</feature>
<keyword evidence="7 10" id="KW-0472">Membrane</keyword>
<dbReference type="OMA" id="IYNQSTH"/>
<evidence type="ECO:0000259" key="11">
    <source>
        <dbReference type="PROSITE" id="PS50262"/>
    </source>
</evidence>
<dbReference type="GO" id="GO:0004930">
    <property type="term" value="F:G protein-coupled receptor activity"/>
    <property type="evidence" value="ECO:0007669"/>
    <property type="project" value="UniProtKB-KW"/>
</dbReference>
<evidence type="ECO:0000256" key="8">
    <source>
        <dbReference type="ARBA" id="ARBA00023224"/>
    </source>
</evidence>
<feature type="domain" description="G-protein coupled receptors family 1 profile" evidence="11">
    <location>
        <begin position="353"/>
        <end position="603"/>
    </location>
</feature>
<dbReference type="InterPro" id="IPR017452">
    <property type="entry name" value="GPCR_Rhodpsn_7TM"/>
</dbReference>
<dbReference type="FunFam" id="1.20.1070.10:FF:000001">
    <property type="entry name" value="Olfactory receptor"/>
    <property type="match status" value="2"/>
</dbReference>
<dbReference type="eggNOG" id="ENOG502QVH7">
    <property type="taxonomic scope" value="Eukaryota"/>
</dbReference>
<keyword evidence="2" id="KW-1003">Cell membrane</keyword>
<evidence type="ECO:0000256" key="3">
    <source>
        <dbReference type="ARBA" id="ARBA00022606"/>
    </source>
</evidence>
<protein>
    <recommendedName>
        <fullName evidence="11">G-protein coupled receptors family 1 profile domain-containing protein</fullName>
    </recommendedName>
</protein>
<feature type="transmembrane region" description="Helical" evidence="10">
    <location>
        <begin position="98"/>
        <end position="116"/>
    </location>
</feature>
<dbReference type="GO" id="GO:0004984">
    <property type="term" value="F:olfactory receptor activity"/>
    <property type="evidence" value="ECO:0000318"/>
    <property type="project" value="GO_Central"/>
</dbReference>
<dbReference type="PANTHER" id="PTHR26453">
    <property type="entry name" value="OLFACTORY RECEPTOR"/>
    <property type="match status" value="1"/>
</dbReference>
<dbReference type="AlphaFoldDB" id="W5MN32"/>
<evidence type="ECO:0000256" key="6">
    <source>
        <dbReference type="ARBA" id="ARBA00022989"/>
    </source>
</evidence>
<comment type="similarity">
    <text evidence="9">Belongs to the G-protein coupled receptor 1 family.</text>
</comment>
<feature type="transmembrane region" description="Helical" evidence="10">
    <location>
        <begin position="414"/>
        <end position="433"/>
    </location>
</feature>
<sequence length="616" mass="69229">NKYVLFNFVFESKSVTDTAQNILFAFFLITYVLTLFGNVSILIVIKFDKSLHTPMYTLIGALAFLDLCIPSVTVPKILTNLMFRTKSIEFGACFTQMVFYLGVGSTESFLLMVMAYDRYVAVCDPLHYSTIMSNRHLIKLYILCWIGGMIMPLLPLYLAVRLPFCGPNVVLHAFCDYSAVVRLACANVTLNAIVSMTLAMSVLLIPLAFIFFSYIKIIISVIKVASSERRKKAFSTCASHLLVILVFYLVAVFVFITYRIQGFSDDVRIMAAVLQNVIPPLVNPIIYCLKTRDIRKSFLKFIRNKVLMKIQYKGGKTNSPVSEFVLVGMQSLQDKRVILFVVFLFAYVIILIGNFMIILLVIREPKLNTPMYFFIHNLSLVDVVYTTVTIPNMLSGFLTDSKSISVTACYIQMYFFLSMSSTGRGLLTVMAFDRYVAICNPLRYTAVMTGSFRVLLIIAAWCFGATLTLPSVILATRLPFCGPNKIYHCFCDHSSVIKLACTDTQLNSVIGLSGALFVLISTFFLIALSYIKIVISVMKIASPEGRRKAFSTCTAHLTVVCISYISAAFVYISYRVGNISPEVRIMVSVLYSVLTPLLNPMIYSLRNKELRDAIKR</sequence>
<dbReference type="Pfam" id="PF13853">
    <property type="entry name" value="7tm_4"/>
    <property type="match status" value="2"/>
</dbReference>
<feature type="domain" description="G-protein coupled receptors family 1 profile" evidence="11">
    <location>
        <begin position="37"/>
        <end position="287"/>
    </location>
</feature>
<evidence type="ECO:0000256" key="1">
    <source>
        <dbReference type="ARBA" id="ARBA00004651"/>
    </source>
</evidence>
<dbReference type="InterPro" id="IPR000725">
    <property type="entry name" value="Olfact_rcpt"/>
</dbReference>
<feature type="transmembrane region" description="Helical" evidence="10">
    <location>
        <begin position="454"/>
        <end position="475"/>
    </location>
</feature>
<dbReference type="GO" id="GO:0050911">
    <property type="term" value="P:detection of chemical stimulus involved in sensory perception of smell"/>
    <property type="evidence" value="ECO:0000318"/>
    <property type="project" value="GO_Central"/>
</dbReference>
<evidence type="ECO:0000256" key="4">
    <source>
        <dbReference type="ARBA" id="ARBA00022692"/>
    </source>
</evidence>
<feature type="transmembrane region" description="Helical" evidence="10">
    <location>
        <begin position="137"/>
        <end position="160"/>
    </location>
</feature>
<evidence type="ECO:0000256" key="5">
    <source>
        <dbReference type="ARBA" id="ARBA00022725"/>
    </source>
</evidence>
<proteinExistence type="inferred from homology"/>
<dbReference type="EMBL" id="AHAT01003018">
    <property type="status" value="NOT_ANNOTATED_CDS"/>
    <property type="molecule type" value="Genomic_DNA"/>
</dbReference>
<keyword evidence="4 9" id="KW-0812">Transmembrane</keyword>
<dbReference type="InterPro" id="IPR000276">
    <property type="entry name" value="GPCR_Rhodpsn"/>
</dbReference>
<feature type="transmembrane region" description="Helical" evidence="10">
    <location>
        <begin position="585"/>
        <end position="605"/>
    </location>
</feature>
<dbReference type="STRING" id="7918.ENSLOCP00000009791"/>
<dbReference type="GeneTree" id="ENSGT01140000282520"/>
<dbReference type="GO" id="GO:0005886">
    <property type="term" value="C:plasma membrane"/>
    <property type="evidence" value="ECO:0000318"/>
    <property type="project" value="GO_Central"/>
</dbReference>
<dbReference type="Gene3D" id="1.20.1070.10">
    <property type="entry name" value="Rhodopsin 7-helix transmembrane proteins"/>
    <property type="match status" value="2"/>
</dbReference>
<dbReference type="PRINTS" id="PR00237">
    <property type="entry name" value="GPCRRHODOPSN"/>
</dbReference>
<dbReference type="CDD" id="cd13954">
    <property type="entry name" value="7tmA_OR"/>
    <property type="match status" value="2"/>
</dbReference>
<dbReference type="PROSITE" id="PS50262">
    <property type="entry name" value="G_PROTEIN_RECEP_F1_2"/>
    <property type="match status" value="2"/>
</dbReference>
<keyword evidence="6 10" id="KW-1133">Transmembrane helix</keyword>
<organism evidence="12 13">
    <name type="scientific">Lepisosteus oculatus</name>
    <name type="common">Spotted gar</name>
    <dbReference type="NCBI Taxonomy" id="7918"/>
    <lineage>
        <taxon>Eukaryota</taxon>
        <taxon>Metazoa</taxon>
        <taxon>Chordata</taxon>
        <taxon>Craniata</taxon>
        <taxon>Vertebrata</taxon>
        <taxon>Euteleostomi</taxon>
        <taxon>Actinopterygii</taxon>
        <taxon>Neopterygii</taxon>
        <taxon>Holostei</taxon>
        <taxon>Semionotiformes</taxon>
        <taxon>Lepisosteidae</taxon>
        <taxon>Lepisosteus</taxon>
    </lineage>
</organism>
<dbReference type="SUPFAM" id="SSF81321">
    <property type="entry name" value="Family A G protein-coupled receptor-like"/>
    <property type="match status" value="2"/>
</dbReference>
<feature type="transmembrane region" description="Helical" evidence="10">
    <location>
        <begin position="374"/>
        <end position="394"/>
    </location>
</feature>
<feature type="transmembrane region" description="Helical" evidence="10">
    <location>
        <begin position="552"/>
        <end position="573"/>
    </location>
</feature>
<evidence type="ECO:0000256" key="9">
    <source>
        <dbReference type="RuleBase" id="RU000688"/>
    </source>
</evidence>